<dbReference type="InterPro" id="IPR001242">
    <property type="entry name" value="Condensation_dom"/>
</dbReference>
<organism evidence="8 9">
    <name type="scientific">Actinacidiphila polyblastidii</name>
    <dbReference type="NCBI Taxonomy" id="3110430"/>
    <lineage>
        <taxon>Bacteria</taxon>
        <taxon>Bacillati</taxon>
        <taxon>Actinomycetota</taxon>
        <taxon>Actinomycetes</taxon>
        <taxon>Kitasatosporales</taxon>
        <taxon>Streptomycetaceae</taxon>
        <taxon>Actinacidiphila</taxon>
    </lineage>
</organism>
<dbReference type="PROSITE" id="PS00012">
    <property type="entry name" value="PHOSPHOPANTETHEINE"/>
    <property type="match status" value="1"/>
</dbReference>
<evidence type="ECO:0000313" key="8">
    <source>
        <dbReference type="EMBL" id="MEE4543002.1"/>
    </source>
</evidence>
<evidence type="ECO:0000256" key="3">
    <source>
        <dbReference type="ARBA" id="ARBA00022553"/>
    </source>
</evidence>
<dbReference type="NCBIfam" id="TIGR01720">
    <property type="entry name" value="NRPS-para261"/>
    <property type="match status" value="1"/>
</dbReference>
<comment type="caution">
    <text evidence="8">The sequence shown here is derived from an EMBL/GenBank/DDBJ whole genome shotgun (WGS) entry which is preliminary data.</text>
</comment>
<dbReference type="InterPro" id="IPR006162">
    <property type="entry name" value="Ppantetheine_attach_site"/>
</dbReference>
<dbReference type="InterPro" id="IPR010071">
    <property type="entry name" value="AA_adenyl_dom"/>
</dbReference>
<dbReference type="Gene3D" id="3.30.559.10">
    <property type="entry name" value="Chloramphenicol acetyltransferase-like domain"/>
    <property type="match status" value="3"/>
</dbReference>
<name>A0ABU7PB15_9ACTN</name>
<evidence type="ECO:0000256" key="5">
    <source>
        <dbReference type="ARBA" id="ARBA00023194"/>
    </source>
</evidence>
<feature type="domain" description="Carrier" evidence="7">
    <location>
        <begin position="2546"/>
        <end position="2621"/>
    </location>
</feature>
<evidence type="ECO:0000259" key="7">
    <source>
        <dbReference type="PROSITE" id="PS50075"/>
    </source>
</evidence>
<dbReference type="InterPro" id="IPR029058">
    <property type="entry name" value="AB_hydrolase_fold"/>
</dbReference>
<keyword evidence="9" id="KW-1185">Reference proteome</keyword>
<dbReference type="InterPro" id="IPR000873">
    <property type="entry name" value="AMP-dep_synth/lig_dom"/>
</dbReference>
<dbReference type="Pfam" id="PF00975">
    <property type="entry name" value="Thioesterase"/>
    <property type="match status" value="1"/>
</dbReference>
<comment type="cofactor">
    <cofactor evidence="1">
        <name>pantetheine 4'-phosphate</name>
        <dbReference type="ChEBI" id="CHEBI:47942"/>
    </cofactor>
</comment>
<proteinExistence type="predicted"/>
<dbReference type="Gene3D" id="3.40.50.1820">
    <property type="entry name" value="alpha/beta hydrolase"/>
    <property type="match status" value="1"/>
</dbReference>
<dbReference type="CDD" id="cd19543">
    <property type="entry name" value="DCL_NRPS"/>
    <property type="match status" value="1"/>
</dbReference>
<dbReference type="InterPro" id="IPR036736">
    <property type="entry name" value="ACP-like_sf"/>
</dbReference>
<dbReference type="SUPFAM" id="SSF53474">
    <property type="entry name" value="alpha/beta-Hydrolases"/>
    <property type="match status" value="1"/>
</dbReference>
<dbReference type="Gene3D" id="3.30.300.30">
    <property type="match status" value="2"/>
</dbReference>
<dbReference type="Pfam" id="PF00550">
    <property type="entry name" value="PP-binding"/>
    <property type="match status" value="2"/>
</dbReference>
<gene>
    <name evidence="8" type="ORF">V2S66_13625</name>
</gene>
<dbReference type="EMBL" id="JAZEWV010000009">
    <property type="protein sequence ID" value="MEE4543002.1"/>
    <property type="molecule type" value="Genomic_DNA"/>
</dbReference>
<dbReference type="Gene3D" id="2.30.38.10">
    <property type="entry name" value="Luciferase, Domain 3"/>
    <property type="match status" value="1"/>
</dbReference>
<keyword evidence="3" id="KW-0597">Phosphoprotein</keyword>
<dbReference type="SUPFAM" id="SSF52777">
    <property type="entry name" value="CoA-dependent acyltransferases"/>
    <property type="match status" value="6"/>
</dbReference>
<dbReference type="PANTHER" id="PTHR45527:SF1">
    <property type="entry name" value="FATTY ACID SYNTHASE"/>
    <property type="match status" value="1"/>
</dbReference>
<feature type="domain" description="Carrier" evidence="7">
    <location>
        <begin position="1487"/>
        <end position="1562"/>
    </location>
</feature>
<sequence>MAAPLAGPAAPAEPAGAAVGPVPLTPAVAALAELGGPVAGFNQSAVVVTPGGLRAEHVRTAVGALLDRHDALRTRLSGADGTWHSGITPGDGRGAEVHRVPVAGMAGAELAATVAREGEAARLRLDPFAGAVLHAVWFDAGPAEGRLLLVAHHLVVDTVSWRILLPDLHAALDAARGGHAPELAPVPTSFRQWALGLADAARARTEQAALWREMLDGVDEPLLGRVPFDAARDTLRSAGTLRTVLPADVTKRLVTALPVAFRTGVPEALLTALAASVAQLRVHRGGSGPTAVPVLVDVEGHGREEGLVPGADLSRTVGWFTTTYPVALTPGGTDWPAAGAGGAEGARLLKRTKEQLRALPENGAGFGLLRRLNPDTAPALAALPRPQIGFTYLGRTGPGGADVGPRPLGADLDMPLGHALEIIAETRELPDGALALEATWVWASALLDTAEVTALAEVWTRALTALADPDTYTAHAGRTPSDLPLVALGEERITAFEAEGALDDILPLSPLQQGLLYHALLDQRADDPYVAQLTLDLEGPLDASAMEAAAHALLRRHPNLRAEFRQPADADPVQVIRTRVPSPWRAVDLRGLDPEAAHAAADRVADLERTTRFDPEHPPLLRVVLVRLADDRNRLVLTHHHIVLDGWSLPIVLGELFALYERGGDLAGLPAVTPYRDYLRRLSRQDGAATREAWAESLRGLDGPTRLAPTPAGPPDTAPGRVRHELGAEHTAALDALARSCGVTQNTVVQAAWALLLSRLTQRHDVVFGGTVSGRPAELPGVERMVGLFINTLPVRVRLDPHESVAALLGRVQQEQIRLLDHQHASLADIQRDAGLGVLFDTMTVFENYPLDAVTGGSLPGGLAVTGSTHHDATHYAVSLAVLPSSLPGGHDGLTLQLTHRPDLFTPQEAEALAARLARALSAFTAAPHAPVSAVDLLSRAEHDDLARWNDTAAPLPGPTLPAVFEERVRRAPDAVAAVFEGTALSYADLNARANRLARLLAARGAGPETVVALAVPRSADAVVALMAVVKTGAAYLPVDTAYPAERVATMIGDTRPVLAVTTAAGGPLPGAGPAAVVLDDPATVRALAVLPAHDLTDDERTVPLLPGHLAYVIHTSGSTGRPKGVQITHEGVVNTVAWMQEDFPLTGDDRVMHKTSYAFDVSVWEVFWTLLYGAALVVAVPHGHMDPRYLGRLIRGERVTVVHFVPSMLGAFLAEAVPADCGSLRRVICGGEEFPLSLARRFFDLFSLPLANMYGPTETTVQVTGWNFEAPPAAVLIGGPTLNTRLYVLDSALRPVLPGTPGELYAAGTGLARGYGGRPGLTAERFVASPFDPGARMYRTGDLVRRTPGGALEFLGRADGQVKIRGFRIEIGEVEAVLERHPAVLRAAVAVQEDASGDKHLVACLVPAAAGPAADGPGGGAPGDASATSALDLAAVREFAAAVLPAHMVPASMAAVERLPLTPSGKLDRRALPGMVRAEPALPARAPGTELEAQLCRIVADVLAAQDAGPDDSFFENGGTSLSAIRLVARVRTALGVDLPLRAVFEAPTPALLAERVAAARTAPALPPLLSVVRPAALPLSPAQRRLWFLERLEGPSALYGMPFAFRLRGAPDTAALAAALRDLAARHETLRTVFPDVDGAPRQHILPPDGTTPVLTLRDVAPDELSARLAEAAGRPFDVRREVPLRAELLSLAPDEHVLLLVVHHIAADGLSMDALLSDLAAAYRARLGGHGPALPPLPVQYADYTLWQRDVLGSEDDPASLSARQLDYWRRQLAGLPERLTLDTALGGDRRTRAGAAGAGVEVRIGARLHHGLRRLARAEGATVFMVVHAAFAAVLAGLGAGGDIPVGTPVAGRPDGAPDGLVGMFVNMVTLRTDVSGTPTFRELLARVRETDLAGFAHQDIPFDRVVDALRPDRSAARHPFFQVILAFGAAGAGEFALQGLDVSAEPLEARTARFDLGLNLAERFGADGAEAGIEGRLQSAADVLGPEQAADVVDRLLRVLAAAAADPDHRIDLLSPQERRTLTAPVTPAQDLAPATLPELFTAQARRTPQAVALAAGDERLTYAGLDDRSDRLAALLAGRGAGPERVVALALPRSGAMVVAMLATTKTGAAYLPLDSGQPAERVARLLDEARPAVVVTTRAGAAHLPPEAAATALLLDAPGIRELLSSRSPGPRPAGVRPLPDHPAYVLHTSGSTGRPKGVMVTHQGITHLVRRQIRVLDVGPGSRVLHLASPGFDAATGEVFRALLSGATLVVPPAGPVGPDLVRLLAEEEITHAFVPPALLGALPARAARSLPALRTLTIGGEAGSPALAVWAHGRRMFNGYGPTEATVVATYHRVLPEDGARDTPSLPIGSPLDGTAAYVLDARLRPVPPGVTGELYLAGAGLARGYLGRPGRTAAAFVACPYDPGTRMYRTGDLVRRGADGALRFLGRADDQVQLHGVRVELGEVEHALRRHPDVHQAAAALHTSPSGARHLVGYAVPGPAGAEPASLREWCAGLLPARTVPAAVVVLDALPLTRNGKVDRRALPAPDFAGRAAPGRPRTAREERTCAVFAEVLGLPDVAATDSFFDLGGNSLLAVTLVARLTEALGTPVPVRALFATPTAAGIAAALPERTAGPDGFGRLLPLKPTGGLPPLFCLPPAGGLSWSYAALVRHLPADRPLYGLQAPGLADDAQPPHSVTEAAEAYLREIRAVRPEGPYLLAGWSFGGVVAHELAVRLQEAGERVETLALLDAYPGAAADLRDPGPEEAALDGLLGTSRSPGDCAEQEAVQVVGAPMLAAMRDHADLARRAQRAHTPRLFHGDLVVVTAARTAPAGTTGTDRWAPFATGRITETVLDCGHHDLMRPVRSAAVAGAVLGAAVPAPAPAAV</sequence>
<accession>A0ABU7PB15</accession>
<dbReference type="InterPro" id="IPR010060">
    <property type="entry name" value="NRPS_synth"/>
</dbReference>
<feature type="region of interest" description="Disordered" evidence="6">
    <location>
        <begin position="700"/>
        <end position="719"/>
    </location>
</feature>
<dbReference type="InterPro" id="IPR020806">
    <property type="entry name" value="PKS_PP-bd"/>
</dbReference>
<dbReference type="PROSITE" id="PS00455">
    <property type="entry name" value="AMP_BINDING"/>
    <property type="match status" value="2"/>
</dbReference>
<keyword evidence="4" id="KW-0677">Repeat</keyword>
<evidence type="ECO:0000256" key="2">
    <source>
        <dbReference type="ARBA" id="ARBA00022450"/>
    </source>
</evidence>
<reference evidence="8 9" key="1">
    <citation type="submission" date="2023-12" db="EMBL/GenBank/DDBJ databases">
        <title>Streptomyces sp. V4-01.</title>
        <authorList>
            <person name="Somphong A."/>
            <person name="Phongsopitanun W."/>
        </authorList>
    </citation>
    <scope>NUCLEOTIDE SEQUENCE [LARGE SCALE GENOMIC DNA]</scope>
    <source>
        <strain evidence="8 9">V4-01</strain>
    </source>
</reference>
<dbReference type="Gene3D" id="3.40.50.12780">
    <property type="entry name" value="N-terminal domain of ligase-like"/>
    <property type="match status" value="1"/>
</dbReference>
<evidence type="ECO:0000256" key="1">
    <source>
        <dbReference type="ARBA" id="ARBA00001957"/>
    </source>
</evidence>
<evidence type="ECO:0000256" key="6">
    <source>
        <dbReference type="SAM" id="MobiDB-lite"/>
    </source>
</evidence>
<dbReference type="Proteomes" id="UP001344658">
    <property type="component" value="Unassembled WGS sequence"/>
</dbReference>
<protein>
    <submittedName>
        <fullName evidence="8">Amino acid adenylation domain-containing protein</fullName>
    </submittedName>
</protein>
<dbReference type="Pfam" id="PF00668">
    <property type="entry name" value="Condensation"/>
    <property type="match status" value="3"/>
</dbReference>
<dbReference type="Pfam" id="PF13193">
    <property type="entry name" value="AMP-binding_C"/>
    <property type="match status" value="2"/>
</dbReference>
<dbReference type="Pfam" id="PF00501">
    <property type="entry name" value="AMP-binding"/>
    <property type="match status" value="2"/>
</dbReference>
<dbReference type="InterPro" id="IPR045851">
    <property type="entry name" value="AMP-bd_C_sf"/>
</dbReference>
<dbReference type="Gene3D" id="3.40.50.980">
    <property type="match status" value="2"/>
</dbReference>
<dbReference type="InterPro" id="IPR001031">
    <property type="entry name" value="Thioesterase"/>
</dbReference>
<dbReference type="CDD" id="cd05930">
    <property type="entry name" value="A_NRPS"/>
    <property type="match status" value="1"/>
</dbReference>
<dbReference type="RefSeq" id="WP_330795061.1">
    <property type="nucleotide sequence ID" value="NZ_JAZEWV010000009.1"/>
</dbReference>
<dbReference type="SUPFAM" id="SSF56801">
    <property type="entry name" value="Acetyl-CoA synthetase-like"/>
    <property type="match status" value="2"/>
</dbReference>
<keyword evidence="2" id="KW-0596">Phosphopantetheine</keyword>
<evidence type="ECO:0000313" key="9">
    <source>
        <dbReference type="Proteomes" id="UP001344658"/>
    </source>
</evidence>
<keyword evidence="5" id="KW-0045">Antibiotic biosynthesis</keyword>
<dbReference type="CDD" id="cd19540">
    <property type="entry name" value="LCL_NRPS-like"/>
    <property type="match status" value="1"/>
</dbReference>
<dbReference type="InterPro" id="IPR020802">
    <property type="entry name" value="TesA-like"/>
</dbReference>
<dbReference type="SMART" id="SM00823">
    <property type="entry name" value="PKS_PP"/>
    <property type="match status" value="2"/>
</dbReference>
<dbReference type="Gene3D" id="3.30.559.30">
    <property type="entry name" value="Nonribosomal peptide synthetase, condensation domain"/>
    <property type="match status" value="3"/>
</dbReference>
<dbReference type="InterPro" id="IPR025110">
    <property type="entry name" value="AMP-bd_C"/>
</dbReference>
<dbReference type="CDD" id="cd17646">
    <property type="entry name" value="A_NRPS_AB3403-like"/>
    <property type="match status" value="1"/>
</dbReference>
<dbReference type="InterPro" id="IPR020845">
    <property type="entry name" value="AMP-binding_CS"/>
</dbReference>
<dbReference type="NCBIfam" id="TIGR01733">
    <property type="entry name" value="AA-adenyl-dom"/>
    <property type="match status" value="2"/>
</dbReference>
<dbReference type="InterPro" id="IPR023213">
    <property type="entry name" value="CAT-like_dom_sf"/>
</dbReference>
<dbReference type="SMART" id="SM00824">
    <property type="entry name" value="PKS_TE"/>
    <property type="match status" value="1"/>
</dbReference>
<dbReference type="InterPro" id="IPR009081">
    <property type="entry name" value="PP-bd_ACP"/>
</dbReference>
<evidence type="ECO:0000256" key="4">
    <source>
        <dbReference type="ARBA" id="ARBA00022737"/>
    </source>
</evidence>
<dbReference type="InterPro" id="IPR042099">
    <property type="entry name" value="ANL_N_sf"/>
</dbReference>
<dbReference type="Gene3D" id="1.10.1200.10">
    <property type="entry name" value="ACP-like"/>
    <property type="match status" value="1"/>
</dbReference>
<dbReference type="PROSITE" id="PS50075">
    <property type="entry name" value="CARRIER"/>
    <property type="match status" value="2"/>
</dbReference>
<dbReference type="PANTHER" id="PTHR45527">
    <property type="entry name" value="NONRIBOSOMAL PEPTIDE SYNTHETASE"/>
    <property type="match status" value="1"/>
</dbReference>
<dbReference type="SUPFAM" id="SSF47336">
    <property type="entry name" value="ACP-like"/>
    <property type="match status" value="2"/>
</dbReference>